<feature type="non-terminal residue" evidence="1">
    <location>
        <position position="64"/>
    </location>
</feature>
<keyword evidence="2" id="KW-1185">Reference proteome</keyword>
<evidence type="ECO:0000313" key="1">
    <source>
        <dbReference type="EMBL" id="OAX30969.1"/>
    </source>
</evidence>
<dbReference type="AlphaFoldDB" id="A0A1B7MED8"/>
<dbReference type="EMBL" id="KV449721">
    <property type="protein sequence ID" value="OAX30969.1"/>
    <property type="molecule type" value="Genomic_DNA"/>
</dbReference>
<sequence>MHAVANLHDNYHTSFISAVNTRATLCRFIGLVESEDIIHVSKLPDVIGEEEAMDEGWGRINIQV</sequence>
<reference evidence="1 2" key="1">
    <citation type="submission" date="2016-06" db="EMBL/GenBank/DDBJ databases">
        <title>Comparative genomics of the ectomycorrhizal sister species Rhizopogon vinicolor and Rhizopogon vesiculosus (Basidiomycota: Boletales) reveals a divergence of the mating type B locus.</title>
        <authorList>
            <consortium name="DOE Joint Genome Institute"/>
            <person name="Mujic A.B."/>
            <person name="Kuo A."/>
            <person name="Tritt A."/>
            <person name="Lipzen A."/>
            <person name="Chen C."/>
            <person name="Johnson J."/>
            <person name="Sharma A."/>
            <person name="Barry K."/>
            <person name="Grigoriev I.V."/>
            <person name="Spatafora J.W."/>
        </authorList>
    </citation>
    <scope>NUCLEOTIDE SEQUENCE [LARGE SCALE GENOMIC DNA]</scope>
    <source>
        <strain evidence="1 2">AM-OR11-026</strain>
    </source>
</reference>
<dbReference type="OrthoDB" id="3258476at2759"/>
<protein>
    <submittedName>
        <fullName evidence="1">Uncharacterized protein</fullName>
    </submittedName>
</protein>
<evidence type="ECO:0000313" key="2">
    <source>
        <dbReference type="Proteomes" id="UP000092154"/>
    </source>
</evidence>
<dbReference type="InParanoid" id="A0A1B7MED8"/>
<organism evidence="1 2">
    <name type="scientific">Rhizopogon vinicolor AM-OR11-026</name>
    <dbReference type="NCBI Taxonomy" id="1314800"/>
    <lineage>
        <taxon>Eukaryota</taxon>
        <taxon>Fungi</taxon>
        <taxon>Dikarya</taxon>
        <taxon>Basidiomycota</taxon>
        <taxon>Agaricomycotina</taxon>
        <taxon>Agaricomycetes</taxon>
        <taxon>Agaricomycetidae</taxon>
        <taxon>Boletales</taxon>
        <taxon>Suillineae</taxon>
        <taxon>Rhizopogonaceae</taxon>
        <taxon>Rhizopogon</taxon>
    </lineage>
</organism>
<name>A0A1B7MED8_9AGAM</name>
<gene>
    <name evidence="1" type="ORF">K503DRAFT_143606</name>
</gene>
<dbReference type="Proteomes" id="UP000092154">
    <property type="component" value="Unassembled WGS sequence"/>
</dbReference>
<proteinExistence type="predicted"/>
<accession>A0A1B7MED8</accession>